<dbReference type="PANTHER" id="PTHR20903">
    <property type="entry name" value="PREFOLDIN SUBUNIT 1-RELATED"/>
    <property type="match status" value="1"/>
</dbReference>
<organism evidence="4">
    <name type="scientific">Blastobotrys adeninivorans</name>
    <name type="common">Yeast</name>
    <name type="synonym">Arxula adeninivorans</name>
    <dbReference type="NCBI Taxonomy" id="409370"/>
    <lineage>
        <taxon>Eukaryota</taxon>
        <taxon>Fungi</taxon>
        <taxon>Dikarya</taxon>
        <taxon>Ascomycota</taxon>
        <taxon>Saccharomycotina</taxon>
        <taxon>Dipodascomycetes</taxon>
        <taxon>Dipodascales</taxon>
        <taxon>Trichomonascaceae</taxon>
        <taxon>Blastobotrys</taxon>
    </lineage>
</organism>
<comment type="similarity">
    <text evidence="1">Belongs to the prefoldin subunit beta family.</text>
</comment>
<dbReference type="EMBL" id="HG937694">
    <property type="protein sequence ID" value="CDP38354.1"/>
    <property type="molecule type" value="Genomic_DNA"/>
</dbReference>
<feature type="coiled-coil region" evidence="3">
    <location>
        <begin position="1"/>
        <end position="91"/>
    </location>
</feature>
<dbReference type="SUPFAM" id="SSF46579">
    <property type="entry name" value="Prefoldin"/>
    <property type="match status" value="1"/>
</dbReference>
<dbReference type="InterPro" id="IPR002777">
    <property type="entry name" value="PFD_beta-like"/>
</dbReference>
<dbReference type="GO" id="GO:0005737">
    <property type="term" value="C:cytoplasm"/>
    <property type="evidence" value="ECO:0007669"/>
    <property type="project" value="TreeGrafter"/>
</dbReference>
<dbReference type="InterPro" id="IPR009053">
    <property type="entry name" value="Prefoldin"/>
</dbReference>
<accession>A0A060TC30</accession>
<protein>
    <submittedName>
        <fullName evidence="4">ARAD1D32802p</fullName>
    </submittedName>
</protein>
<evidence type="ECO:0000256" key="3">
    <source>
        <dbReference type="SAM" id="Coils"/>
    </source>
</evidence>
<dbReference type="GO" id="GO:0016272">
    <property type="term" value="C:prefoldin complex"/>
    <property type="evidence" value="ECO:0007669"/>
    <property type="project" value="InterPro"/>
</dbReference>
<reference evidence="4" key="2">
    <citation type="submission" date="2014-06" db="EMBL/GenBank/DDBJ databases">
        <title>The complete genome of Blastobotrys (Arxula) adeninivorans LS3 - a yeast of biotechnological interest.</title>
        <authorList>
            <person name="Kunze G."/>
            <person name="Gaillardin C."/>
            <person name="Czernicka M."/>
            <person name="Durrens P."/>
            <person name="Martin T."/>
            <person name="Boer E."/>
            <person name="Gabaldon T."/>
            <person name="Cruz J."/>
            <person name="Talla E."/>
            <person name="Marck C."/>
            <person name="Goffeau A."/>
            <person name="Barbe V."/>
            <person name="Baret P."/>
            <person name="Baronian K."/>
            <person name="Beier S."/>
            <person name="Bleykasten C."/>
            <person name="Bode R."/>
            <person name="Casaregola S."/>
            <person name="Despons L."/>
            <person name="Fairhead C."/>
            <person name="Giersberg M."/>
            <person name="Gierski P."/>
            <person name="Hahnel U."/>
            <person name="Hartmann A."/>
            <person name="Jankowska D."/>
            <person name="Jubin C."/>
            <person name="Jung P."/>
            <person name="Lafontaine I."/>
            <person name="Leh-Louis V."/>
            <person name="Lemaire M."/>
            <person name="Marcet-Houben M."/>
            <person name="Mascher M."/>
            <person name="Morel G."/>
            <person name="Richard G.-F."/>
            <person name="Riechen J."/>
            <person name="Sacerdot C."/>
            <person name="Sarkar A."/>
            <person name="Savel G."/>
            <person name="Schacherer J."/>
            <person name="Sherman D."/>
            <person name="Straub M.-L."/>
            <person name="Stein N."/>
            <person name="Thierry A."/>
            <person name="Trautwein-Schult A."/>
            <person name="Westhof E."/>
            <person name="Worch S."/>
            <person name="Dujon B."/>
            <person name="Souciet J.-L."/>
            <person name="Wincker P."/>
            <person name="Scholz U."/>
            <person name="Neuveglise N."/>
        </authorList>
    </citation>
    <scope>NUCLEOTIDE SEQUENCE</scope>
    <source>
        <strain evidence="4">LS3</strain>
    </source>
</reference>
<reference evidence="4" key="1">
    <citation type="submission" date="2014-02" db="EMBL/GenBank/DDBJ databases">
        <authorList>
            <person name="Genoscope - CEA"/>
        </authorList>
    </citation>
    <scope>NUCLEOTIDE SEQUENCE</scope>
    <source>
        <strain evidence="4">LS3</strain>
    </source>
</reference>
<dbReference type="GO" id="GO:0044183">
    <property type="term" value="F:protein folding chaperone"/>
    <property type="evidence" value="ECO:0007669"/>
    <property type="project" value="TreeGrafter"/>
</dbReference>
<dbReference type="PhylomeDB" id="A0A060TC30"/>
<sequence>MSEAQEMLMQIEQRYVQTQQQLQSVKAQIAGGKREIQLADATKRELQQENPPHVWETVGKMFIKTGLQDHLNKIDQDKKSVQESLDALDKKQTYLETTNKNLTDTVNELMKRNQ</sequence>
<keyword evidence="3" id="KW-0175">Coiled coil</keyword>
<dbReference type="Pfam" id="PF01920">
    <property type="entry name" value="Prefoldin_2"/>
    <property type="match status" value="1"/>
</dbReference>
<gene>
    <name evidence="4" type="ORF">GNLVRS02_ARAD1D32802g</name>
</gene>
<name>A0A060TC30_BLAAD</name>
<keyword evidence="2" id="KW-0143">Chaperone</keyword>
<evidence type="ECO:0000256" key="2">
    <source>
        <dbReference type="ARBA" id="ARBA00023186"/>
    </source>
</evidence>
<dbReference type="PANTHER" id="PTHR20903:SF0">
    <property type="entry name" value="PREFOLDIN SUBUNIT 1"/>
    <property type="match status" value="1"/>
</dbReference>
<dbReference type="Gene3D" id="1.10.287.370">
    <property type="match status" value="1"/>
</dbReference>
<proteinExistence type="inferred from homology"/>
<evidence type="ECO:0000256" key="1">
    <source>
        <dbReference type="ARBA" id="ARBA00008045"/>
    </source>
</evidence>
<evidence type="ECO:0000313" key="4">
    <source>
        <dbReference type="EMBL" id="CDP38354.1"/>
    </source>
</evidence>
<dbReference type="AlphaFoldDB" id="A0A060TC30"/>
<dbReference type="GO" id="GO:0051082">
    <property type="term" value="F:unfolded protein binding"/>
    <property type="evidence" value="ECO:0007669"/>
    <property type="project" value="InterPro"/>
</dbReference>